<reference evidence="1 2" key="1">
    <citation type="journal article" date="2015" name="Proc. Natl. Acad. Sci. U.S.A.">
        <title>The resurrection genome of Boea hygrometrica: A blueprint for survival of dehydration.</title>
        <authorList>
            <person name="Xiao L."/>
            <person name="Yang G."/>
            <person name="Zhang L."/>
            <person name="Yang X."/>
            <person name="Zhao S."/>
            <person name="Ji Z."/>
            <person name="Zhou Q."/>
            <person name="Hu M."/>
            <person name="Wang Y."/>
            <person name="Chen M."/>
            <person name="Xu Y."/>
            <person name="Jin H."/>
            <person name="Xiao X."/>
            <person name="Hu G."/>
            <person name="Bao F."/>
            <person name="Hu Y."/>
            <person name="Wan P."/>
            <person name="Li L."/>
            <person name="Deng X."/>
            <person name="Kuang T."/>
            <person name="Xiang C."/>
            <person name="Zhu J.K."/>
            <person name="Oliver M.J."/>
            <person name="He Y."/>
        </authorList>
    </citation>
    <scope>NUCLEOTIDE SEQUENCE [LARGE SCALE GENOMIC DNA]</scope>
    <source>
        <strain evidence="2">cv. XS01</strain>
    </source>
</reference>
<protein>
    <submittedName>
        <fullName evidence="1">Catalase</fullName>
    </submittedName>
</protein>
<accession>A0A2Z6ZZX2</accession>
<dbReference type="AlphaFoldDB" id="A0A2Z6ZZX2"/>
<gene>
    <name evidence="1" type="ORF">F511_46611</name>
</gene>
<proteinExistence type="predicted"/>
<keyword evidence="2" id="KW-1185">Reference proteome</keyword>
<evidence type="ECO:0000313" key="1">
    <source>
        <dbReference type="EMBL" id="KZT76363.1"/>
    </source>
</evidence>
<dbReference type="EMBL" id="KV129272">
    <property type="protein sequence ID" value="KZT76363.1"/>
    <property type="molecule type" value="Genomic_DNA"/>
</dbReference>
<sequence length="76" mass="8362">MSASGESSTMMHRLLHASGSHPISTPYDPKMFSELPLLHLCLAPTGVSRTRLLSVDCGSYANPVHDQIRDSFVRLH</sequence>
<dbReference type="Proteomes" id="UP000250235">
    <property type="component" value="Unassembled WGS sequence"/>
</dbReference>
<name>A0A2Z6ZZX2_9LAMI</name>
<organism evidence="1 2">
    <name type="scientific">Dorcoceras hygrometricum</name>
    <dbReference type="NCBI Taxonomy" id="472368"/>
    <lineage>
        <taxon>Eukaryota</taxon>
        <taxon>Viridiplantae</taxon>
        <taxon>Streptophyta</taxon>
        <taxon>Embryophyta</taxon>
        <taxon>Tracheophyta</taxon>
        <taxon>Spermatophyta</taxon>
        <taxon>Magnoliopsida</taxon>
        <taxon>eudicotyledons</taxon>
        <taxon>Gunneridae</taxon>
        <taxon>Pentapetalae</taxon>
        <taxon>asterids</taxon>
        <taxon>lamiids</taxon>
        <taxon>Lamiales</taxon>
        <taxon>Gesneriaceae</taxon>
        <taxon>Didymocarpoideae</taxon>
        <taxon>Trichosporeae</taxon>
        <taxon>Loxocarpinae</taxon>
        <taxon>Dorcoceras</taxon>
    </lineage>
</organism>
<evidence type="ECO:0000313" key="2">
    <source>
        <dbReference type="Proteomes" id="UP000250235"/>
    </source>
</evidence>